<feature type="domain" description="Fibronectin type-III" evidence="7">
    <location>
        <begin position="282"/>
        <end position="367"/>
    </location>
</feature>
<accession>A0ABU3LD16</accession>
<evidence type="ECO:0000256" key="4">
    <source>
        <dbReference type="ARBA" id="ARBA00022801"/>
    </source>
</evidence>
<evidence type="ECO:0000256" key="1">
    <source>
        <dbReference type="ARBA" id="ARBA00006429"/>
    </source>
</evidence>
<dbReference type="InterPro" id="IPR001322">
    <property type="entry name" value="Lamin_tail_dom"/>
</dbReference>
<dbReference type="InterPro" id="IPR036116">
    <property type="entry name" value="FN3_sf"/>
</dbReference>
<dbReference type="GO" id="GO:0004519">
    <property type="term" value="F:endonuclease activity"/>
    <property type="evidence" value="ECO:0007669"/>
    <property type="project" value="UniProtKB-KW"/>
</dbReference>
<protein>
    <submittedName>
        <fullName evidence="9">Endonuclease</fullName>
    </submittedName>
</protein>
<feature type="compositionally biased region" description="Polar residues" evidence="5">
    <location>
        <begin position="609"/>
        <end position="620"/>
    </location>
</feature>
<dbReference type="InterPro" id="IPR026444">
    <property type="entry name" value="Secre_tail"/>
</dbReference>
<sequence>MKKLTPLLMLLFSITAFAQIPTYYNDVNLNLTGVALKNELATKIINTHTNSLSYSNIWDASKITDVNPLNSLEVLLIYGYEDGSDGDTNNDRERGINDTCGAGSCVGLWNREHVFANSLATPDLDASGTSGPPYADAHNLRPCDSPTNSSRGNKLFATGSGNSGAVTGGWYPGDEWKGDVARIAMYMYLRYGSQCLPTALGVGDSSSTPDDMIDLFLQWNVDDPVSDFEKQRNTYHDSAGTYAQGNRNPFIDNPAFATTIWGGAQAEDLFGGGSSDTEAPTVPMSLASSSITGSSFSVSWAASTDNVAVTGYNILFNGLVVGTSNTTSYDATGLSASTAYTVTVQAYDAAGNTSSASSSLVVNTTSGGGGSATDLFLSEYIEGSSNNKALEVANFTGSTVDLTIYSLKKQTNGAGSWSSGLSLTGNLANGSVFIVAHSSASSTITSVADITTAGAQITFNGNDPVGLFKNDVLIDIIGTFDGGGTNFAQNVTLQRKSSVSSPNTTYTTSEWNTLATDTFSGLDSHTFDGSGTPDTEAPTAPSSLSSSNVNVTTVDLSWTASTDNIAVASYAIYSSGSLIASTSSTSYTVTGLTGNTAYSFTVRANDAAANQSGNSNTENVTTATADTEDPTTPTSLVASNTTQTTTDLSWTASTDNVAVTSYTIYQGGSEIATSATNSYSVTGLTASTSYSFTVRANDAAANQSTDSNAANITTSSAPSGVATDLYFSEYIEGSSNNKALEVANFTGSSVDLSIYSLKKQTNGAGSWSSGLSLTGTLVNGDVFVVANSSADAAITGEADITTGGTQVTFNGNDPVGLFKNDVLIDIIGTFDDASVFAQNVTLRRKSTVTSPNTTYTTSEWDTFLTDNFSDVGSHTITGTHTFLGNTDSDWDTPANWSIGTVPSGTAVIISAGQTVTASGSISITNLTLESNSALTVTTNVTNSGTVTLNSGASLIAKNSTAFDLTYSRSLGTNNWYLVSSAVTNETLEDIITNHTFATGSSSNIGIGDYVNTTPGWTYATSASTGTLSSGEGRSVKLAVSGDISFSGAMPLSDVSITISDGGGSGNGFNLIGNPFPSYITGNHTSPLVSNNILSANSGILEEQTLWFWDQVDKEYDQINQASALVDGIRYIPPGQGFFVKSNASGGSFSFPESMQSHQSTDAFSRSGNTNENYTHIKLKLSDQTTTKNADIIYIPNATHGWDNGFDASLFGGASNSFAIYTELVADNQGQKLGIQSLPNSNFNEVVAVGVNASAGTEITISANSKHLPQGTEVYLEDRLNGTFTILDTSSKYTTTLSNDITGTGRFYLHISADALSIDDDALSGVNVYTNNYNELRIIGIHNADTNLILYDIIGKKIFNTSFIGNGNNTITLPNVKTGIYIIQLQTSQGKLSNKIVIE</sequence>
<dbReference type="NCBIfam" id="TIGR04183">
    <property type="entry name" value="Por_Secre_tail"/>
    <property type="match status" value="1"/>
</dbReference>
<organism evidence="9 10">
    <name type="scientific">Asprobacillus argus</name>
    <dbReference type="NCBI Taxonomy" id="3076534"/>
    <lineage>
        <taxon>Bacteria</taxon>
        <taxon>Pseudomonadati</taxon>
        <taxon>Bacteroidota</taxon>
        <taxon>Flavobacteriia</taxon>
        <taxon>Flavobacteriales</taxon>
        <taxon>Flavobacteriaceae</taxon>
        <taxon>Asprobacillus</taxon>
    </lineage>
</organism>
<evidence type="ECO:0000256" key="6">
    <source>
        <dbReference type="SAM" id="SignalP"/>
    </source>
</evidence>
<keyword evidence="2" id="KW-0540">Nuclease</keyword>
<dbReference type="PROSITE" id="PS50853">
    <property type="entry name" value="FN3"/>
    <property type="match status" value="3"/>
</dbReference>
<comment type="similarity">
    <text evidence="1">Belongs to the EndA/NucM nuclease family.</text>
</comment>
<dbReference type="SMART" id="SM00060">
    <property type="entry name" value="FN3"/>
    <property type="match status" value="3"/>
</dbReference>
<dbReference type="PROSITE" id="PS51841">
    <property type="entry name" value="LTD"/>
    <property type="match status" value="2"/>
</dbReference>
<evidence type="ECO:0000259" key="8">
    <source>
        <dbReference type="PROSITE" id="PS51841"/>
    </source>
</evidence>
<evidence type="ECO:0000313" key="10">
    <source>
        <dbReference type="Proteomes" id="UP001257277"/>
    </source>
</evidence>
<feature type="domain" description="Fibronectin type-III" evidence="7">
    <location>
        <begin position="540"/>
        <end position="625"/>
    </location>
</feature>
<keyword evidence="9" id="KW-0255">Endonuclease</keyword>
<evidence type="ECO:0000256" key="3">
    <source>
        <dbReference type="ARBA" id="ARBA00022729"/>
    </source>
</evidence>
<dbReference type="Pfam" id="PF04231">
    <property type="entry name" value="Endonuclease_1"/>
    <property type="match status" value="1"/>
</dbReference>
<evidence type="ECO:0000256" key="2">
    <source>
        <dbReference type="ARBA" id="ARBA00022722"/>
    </source>
</evidence>
<name>A0ABU3LD16_9FLAO</name>
<dbReference type="Proteomes" id="UP001257277">
    <property type="component" value="Unassembled WGS sequence"/>
</dbReference>
<keyword evidence="4" id="KW-0378">Hydrolase</keyword>
<dbReference type="InterPro" id="IPR003961">
    <property type="entry name" value="FN3_dom"/>
</dbReference>
<reference evidence="9 10" key="1">
    <citation type="submission" date="2023-09" db="EMBL/GenBank/DDBJ databases">
        <title>Novel taxa isolated from Blanes Bay.</title>
        <authorList>
            <person name="Rey-Velasco X."/>
            <person name="Lucena T."/>
        </authorList>
    </citation>
    <scope>NUCLEOTIDE SEQUENCE [LARGE SCALE GENOMIC DNA]</scope>
    <source>
        <strain evidence="9 10">S356</strain>
    </source>
</reference>
<feature type="domain" description="LTD" evidence="8">
    <location>
        <begin position="713"/>
        <end position="857"/>
    </location>
</feature>
<evidence type="ECO:0000259" key="7">
    <source>
        <dbReference type="PROSITE" id="PS50853"/>
    </source>
</evidence>
<gene>
    <name evidence="9" type="ORF">RQM59_04465</name>
</gene>
<dbReference type="Gene3D" id="2.60.40.10">
    <property type="entry name" value="Immunoglobulins"/>
    <property type="match status" value="3"/>
</dbReference>
<feature type="compositionally biased region" description="Low complexity" evidence="5">
    <location>
        <begin position="621"/>
        <end position="634"/>
    </location>
</feature>
<feature type="domain" description="LTD" evidence="8">
    <location>
        <begin position="357"/>
        <end position="508"/>
    </location>
</feature>
<keyword evidence="3 6" id="KW-0732">Signal</keyword>
<evidence type="ECO:0000256" key="5">
    <source>
        <dbReference type="SAM" id="MobiDB-lite"/>
    </source>
</evidence>
<dbReference type="PANTHER" id="PTHR33607:SF2">
    <property type="entry name" value="ENDONUCLEASE-1"/>
    <property type="match status" value="1"/>
</dbReference>
<feature type="signal peptide" evidence="6">
    <location>
        <begin position="1"/>
        <end position="18"/>
    </location>
</feature>
<dbReference type="InterPro" id="IPR007346">
    <property type="entry name" value="Endonuclease-I"/>
</dbReference>
<feature type="chain" id="PRO_5047219336" evidence="6">
    <location>
        <begin position="19"/>
        <end position="1398"/>
    </location>
</feature>
<dbReference type="InterPro" id="IPR044925">
    <property type="entry name" value="His-Me_finger_sf"/>
</dbReference>
<evidence type="ECO:0000313" key="9">
    <source>
        <dbReference type="EMBL" id="MDT7831619.1"/>
    </source>
</evidence>
<proteinExistence type="inferred from homology"/>
<dbReference type="SUPFAM" id="SSF49265">
    <property type="entry name" value="Fibronectin type III"/>
    <property type="match status" value="2"/>
</dbReference>
<feature type="domain" description="Fibronectin type-III" evidence="7">
    <location>
        <begin position="632"/>
        <end position="717"/>
    </location>
</feature>
<dbReference type="SUPFAM" id="SSF54060">
    <property type="entry name" value="His-Me finger endonucleases"/>
    <property type="match status" value="1"/>
</dbReference>
<dbReference type="Pfam" id="PF00041">
    <property type="entry name" value="fn3"/>
    <property type="match status" value="3"/>
</dbReference>
<dbReference type="InterPro" id="IPR013783">
    <property type="entry name" value="Ig-like_fold"/>
</dbReference>
<dbReference type="PANTHER" id="PTHR33607">
    <property type="entry name" value="ENDONUCLEASE-1"/>
    <property type="match status" value="1"/>
</dbReference>
<dbReference type="EMBL" id="JAVTTO010000002">
    <property type="protein sequence ID" value="MDT7831619.1"/>
    <property type="molecule type" value="Genomic_DNA"/>
</dbReference>
<comment type="caution">
    <text evidence="9">The sequence shown here is derived from an EMBL/GenBank/DDBJ whole genome shotgun (WGS) entry which is preliminary data.</text>
</comment>
<feature type="region of interest" description="Disordered" evidence="5">
    <location>
        <begin position="525"/>
        <end position="547"/>
    </location>
</feature>
<dbReference type="CDD" id="cd00063">
    <property type="entry name" value="FN3"/>
    <property type="match status" value="2"/>
</dbReference>
<feature type="region of interest" description="Disordered" evidence="5">
    <location>
        <begin position="609"/>
        <end position="640"/>
    </location>
</feature>
<keyword evidence="10" id="KW-1185">Reference proteome</keyword>
<dbReference type="RefSeq" id="WP_349240878.1">
    <property type="nucleotide sequence ID" value="NZ_JAVTTO010000002.1"/>
</dbReference>